<reference evidence="2" key="1">
    <citation type="submission" date="2021-01" db="EMBL/GenBank/DDBJ databases">
        <title>Whole genome shotgun sequence of Virgisporangium ochraceum NBRC 16418.</title>
        <authorList>
            <person name="Komaki H."/>
            <person name="Tamura T."/>
        </authorList>
    </citation>
    <scope>NUCLEOTIDE SEQUENCE</scope>
    <source>
        <strain evidence="2">NBRC 16418</strain>
    </source>
</reference>
<dbReference type="InterPro" id="IPR037401">
    <property type="entry name" value="SnoaL-like"/>
</dbReference>
<dbReference type="Gene3D" id="3.10.450.50">
    <property type="match status" value="1"/>
</dbReference>
<dbReference type="Pfam" id="PF12680">
    <property type="entry name" value="SnoaL_2"/>
    <property type="match status" value="1"/>
</dbReference>
<name>A0A8J4EGL1_9ACTN</name>
<proteinExistence type="predicted"/>
<feature type="domain" description="SnoaL-like" evidence="1">
    <location>
        <begin position="17"/>
        <end position="105"/>
    </location>
</feature>
<comment type="caution">
    <text evidence="2">The sequence shown here is derived from an EMBL/GenBank/DDBJ whole genome shotgun (WGS) entry which is preliminary data.</text>
</comment>
<accession>A0A8J4EGL1</accession>
<sequence length="117" mass="12723">MTKPTDIQPAELPTTITAYLKAHAARDTEAALSAFSPDAVVTDEGRTFHGTEEVADFLRKAGAEYTYTTTLVGAQRVDATRWVAVNHLEGNFPGGVVDLKYHFTLSDNLITNLDITP</sequence>
<organism evidence="2 3">
    <name type="scientific">Virgisporangium ochraceum</name>
    <dbReference type="NCBI Taxonomy" id="65505"/>
    <lineage>
        <taxon>Bacteria</taxon>
        <taxon>Bacillati</taxon>
        <taxon>Actinomycetota</taxon>
        <taxon>Actinomycetes</taxon>
        <taxon>Micromonosporales</taxon>
        <taxon>Micromonosporaceae</taxon>
        <taxon>Virgisporangium</taxon>
    </lineage>
</organism>
<gene>
    <name evidence="2" type="ORF">Voc01_061640</name>
</gene>
<dbReference type="SUPFAM" id="SSF54427">
    <property type="entry name" value="NTF2-like"/>
    <property type="match status" value="1"/>
</dbReference>
<dbReference type="AlphaFoldDB" id="A0A8J4EGL1"/>
<protein>
    <recommendedName>
        <fullName evidence="1">SnoaL-like domain-containing protein</fullName>
    </recommendedName>
</protein>
<evidence type="ECO:0000313" key="2">
    <source>
        <dbReference type="EMBL" id="GIJ71247.1"/>
    </source>
</evidence>
<keyword evidence="3" id="KW-1185">Reference proteome</keyword>
<dbReference type="InterPro" id="IPR032710">
    <property type="entry name" value="NTF2-like_dom_sf"/>
</dbReference>
<dbReference type="EMBL" id="BOPH01000087">
    <property type="protein sequence ID" value="GIJ71247.1"/>
    <property type="molecule type" value="Genomic_DNA"/>
</dbReference>
<dbReference type="Proteomes" id="UP000635606">
    <property type="component" value="Unassembled WGS sequence"/>
</dbReference>
<evidence type="ECO:0000313" key="3">
    <source>
        <dbReference type="Proteomes" id="UP000635606"/>
    </source>
</evidence>
<dbReference type="RefSeq" id="WP_203931131.1">
    <property type="nucleotide sequence ID" value="NZ_BOPH01000087.1"/>
</dbReference>
<evidence type="ECO:0000259" key="1">
    <source>
        <dbReference type="Pfam" id="PF12680"/>
    </source>
</evidence>